<dbReference type="Proteomes" id="UP000184295">
    <property type="component" value="Unassembled WGS sequence"/>
</dbReference>
<sequence length="71" mass="7670">MGRDYDLLFGAVNLGYCTKIASDPSIPTNEVSSGSSLVDGDSSRDRFESFDSKVVVRATKGDDGFPYQSLK</sequence>
<dbReference type="AlphaFoldDB" id="A0A1M4UZB9"/>
<dbReference type="EMBL" id="FQUL01000013">
    <property type="protein sequence ID" value="SHE62022.1"/>
    <property type="molecule type" value="Genomic_DNA"/>
</dbReference>
<evidence type="ECO:0000313" key="1">
    <source>
        <dbReference type="EMBL" id="SHE62022.1"/>
    </source>
</evidence>
<organism evidence="1 2">
    <name type="scientific">Ferrithrix thermotolerans DSM 19514</name>
    <dbReference type="NCBI Taxonomy" id="1121881"/>
    <lineage>
        <taxon>Bacteria</taxon>
        <taxon>Bacillati</taxon>
        <taxon>Actinomycetota</taxon>
        <taxon>Acidimicrobiia</taxon>
        <taxon>Acidimicrobiales</taxon>
        <taxon>Acidimicrobiaceae</taxon>
        <taxon>Ferrithrix</taxon>
    </lineage>
</organism>
<evidence type="ECO:0000313" key="2">
    <source>
        <dbReference type="Proteomes" id="UP000184295"/>
    </source>
</evidence>
<dbReference type="STRING" id="1121881.SAMN02745225_01130"/>
<proteinExistence type="predicted"/>
<gene>
    <name evidence="1" type="ORF">SAMN02745225_01130</name>
</gene>
<name>A0A1M4UZB9_9ACTN</name>
<protein>
    <submittedName>
        <fullName evidence="1">Uncharacterized protein</fullName>
    </submittedName>
</protein>
<keyword evidence="2" id="KW-1185">Reference proteome</keyword>
<accession>A0A1M4UZB9</accession>
<reference evidence="2" key="1">
    <citation type="submission" date="2016-11" db="EMBL/GenBank/DDBJ databases">
        <authorList>
            <person name="Varghese N."/>
            <person name="Submissions S."/>
        </authorList>
    </citation>
    <scope>NUCLEOTIDE SEQUENCE [LARGE SCALE GENOMIC DNA]</scope>
    <source>
        <strain evidence="2">DSM 19514</strain>
    </source>
</reference>